<gene>
    <name evidence="1" type="ORF">SDC9_193009</name>
</gene>
<comment type="caution">
    <text evidence="1">The sequence shown here is derived from an EMBL/GenBank/DDBJ whole genome shotgun (WGS) entry which is preliminary data.</text>
</comment>
<name>A0A645I3T8_9ZZZZ</name>
<evidence type="ECO:0000313" key="1">
    <source>
        <dbReference type="EMBL" id="MPN45442.1"/>
    </source>
</evidence>
<sequence length="156" mass="17422">MALFQEMLDGFTACIHRAVDIDGEDTVPPRICDFSDRFEAVHDAGIIDEDIHFTEESDCSANHGIYVGFDGDIGFDGSCSVRGFSVDFTCDFFGTFEVIIGNDHFCAFFSKQATDGFAHTRSASSYNSDFVHQFYVVLLLMPCWSNYITTTLTSLR</sequence>
<proteinExistence type="predicted"/>
<reference evidence="1" key="1">
    <citation type="submission" date="2019-08" db="EMBL/GenBank/DDBJ databases">
        <authorList>
            <person name="Kucharzyk K."/>
            <person name="Murdoch R.W."/>
            <person name="Higgins S."/>
            <person name="Loffler F."/>
        </authorList>
    </citation>
    <scope>NUCLEOTIDE SEQUENCE</scope>
</reference>
<dbReference type="EMBL" id="VSSQ01105365">
    <property type="protein sequence ID" value="MPN45442.1"/>
    <property type="molecule type" value="Genomic_DNA"/>
</dbReference>
<protein>
    <submittedName>
        <fullName evidence="1">Uncharacterized protein</fullName>
    </submittedName>
</protein>
<organism evidence="1">
    <name type="scientific">bioreactor metagenome</name>
    <dbReference type="NCBI Taxonomy" id="1076179"/>
    <lineage>
        <taxon>unclassified sequences</taxon>
        <taxon>metagenomes</taxon>
        <taxon>ecological metagenomes</taxon>
    </lineage>
</organism>
<dbReference type="AlphaFoldDB" id="A0A645I3T8"/>
<accession>A0A645I3T8</accession>